<keyword evidence="5 7" id="KW-0472">Membrane</keyword>
<feature type="transmembrane region" description="Helical" evidence="7">
    <location>
        <begin position="246"/>
        <end position="267"/>
    </location>
</feature>
<feature type="transmembrane region" description="Helical" evidence="7">
    <location>
        <begin position="481"/>
        <end position="503"/>
    </location>
</feature>
<feature type="transmembrane region" description="Helical" evidence="7">
    <location>
        <begin position="540"/>
        <end position="558"/>
    </location>
</feature>
<accession>A0A131YNH9</accession>
<dbReference type="GO" id="GO:0022857">
    <property type="term" value="F:transmembrane transporter activity"/>
    <property type="evidence" value="ECO:0007669"/>
    <property type="project" value="InterPro"/>
</dbReference>
<keyword evidence="4 7" id="KW-1133">Transmembrane helix</keyword>
<feature type="transmembrane region" description="Helical" evidence="7">
    <location>
        <begin position="398"/>
        <end position="422"/>
    </location>
</feature>
<feature type="transmembrane region" description="Helical" evidence="7">
    <location>
        <begin position="509"/>
        <end position="528"/>
    </location>
</feature>
<reference evidence="8" key="1">
    <citation type="journal article" date="2016" name="Ticks Tick Borne Dis.">
        <title>De novo assembly and annotation of the salivary gland transcriptome of Rhipicephalus appendiculatus male and female ticks during blood feeding.</title>
        <authorList>
            <person name="de Castro M.H."/>
            <person name="de Klerk D."/>
            <person name="Pienaar R."/>
            <person name="Latif A.A."/>
            <person name="Rees D.J."/>
            <person name="Mans B.J."/>
        </authorList>
    </citation>
    <scope>NUCLEOTIDE SEQUENCE</scope>
    <source>
        <tissue evidence="8">Salivary glands</tissue>
    </source>
</reference>
<feature type="transmembrane region" description="Helical" evidence="7">
    <location>
        <begin position="442"/>
        <end position="461"/>
    </location>
</feature>
<evidence type="ECO:0000256" key="6">
    <source>
        <dbReference type="SAM" id="MobiDB-lite"/>
    </source>
</evidence>
<keyword evidence="3 7" id="KW-0812">Transmembrane</keyword>
<proteinExistence type="inferred from homology"/>
<name>A0A131YNH9_RHIAP</name>
<sequence>MDPERGSIAHAKEDPSHDHDGAPREESHAHHNGQPNRVPEEALNEGTEPSEKEPLFAHKELMTGEDVFDFTKATLETQSPGNGETHLTFEKEPEVIKTLASQKSSDKAMFYGVDDRPAWYFSAALGLQHYLIVTSGALSYPFALAPALCMREQDPARGYLISTIFFISGIGTIIQTTLGIRLPIIQGCSVTFLVPILATMALPEWRCPTEEELIAARDPDSGITGPATDQEWTAVWQIRMSEISGAIIASAAFEVLLGFTGIVGFLLRWVTPLGIAPCIALVGLSLFEEAARLSAGNWGASLMSIILMTIFSQYFQNVTIPVPGWQRGKGLIVRYFAIFKLFPILLAILISWGACYLMTETEYLPAGDPARTDLRSSIIEKSPWIRVPYPGQFGMPRVSIGVVLGMLSAILSSVVESVGDYYACARLSQVPTPPTHAINRGIWMEGLGCIVAGIWGGGCGLTSYSTNISIIAVTKVACRSVVQWAAVFMIGFGVVGKIGALFATIPDPIIGGVFCVMFAMIAAVGLSSAQCVDLNSSRNLFVLGSSLFFGLMVSHWTSRNPDAIKTGYDVLDQTIVILLSTSMFVGGFLGIFLDNTIPGTPEERGLASGGHHGNVGGSADATDSTKDCYDLPFLRARLANAAFSYLPISPTYSNAALLQRITPKFVRSLSRRSNKAASEA</sequence>
<dbReference type="Pfam" id="PF00860">
    <property type="entry name" value="Xan_ur_permease"/>
    <property type="match status" value="1"/>
</dbReference>
<evidence type="ECO:0000256" key="4">
    <source>
        <dbReference type="ARBA" id="ARBA00022989"/>
    </source>
</evidence>
<feature type="transmembrane region" description="Helical" evidence="7">
    <location>
        <begin position="570"/>
        <end position="593"/>
    </location>
</feature>
<comment type="similarity">
    <text evidence="2">Belongs to the nucleobase:cation symporter-2 (NCS2) (TC 2.A.40) family.</text>
</comment>
<protein>
    <submittedName>
        <fullName evidence="8">Solute carrier family 23 member 2 like</fullName>
    </submittedName>
</protein>
<evidence type="ECO:0000256" key="5">
    <source>
        <dbReference type="ARBA" id="ARBA00023136"/>
    </source>
</evidence>
<evidence type="ECO:0000256" key="2">
    <source>
        <dbReference type="ARBA" id="ARBA00008821"/>
    </source>
</evidence>
<evidence type="ECO:0000256" key="7">
    <source>
        <dbReference type="SAM" id="Phobius"/>
    </source>
</evidence>
<evidence type="ECO:0000256" key="3">
    <source>
        <dbReference type="ARBA" id="ARBA00022692"/>
    </source>
</evidence>
<feature type="compositionally biased region" description="Basic and acidic residues" evidence="6">
    <location>
        <begin position="1"/>
        <end position="29"/>
    </location>
</feature>
<evidence type="ECO:0000256" key="1">
    <source>
        <dbReference type="ARBA" id="ARBA00004141"/>
    </source>
</evidence>
<feature type="transmembrane region" description="Helical" evidence="7">
    <location>
        <begin position="298"/>
        <end position="315"/>
    </location>
</feature>
<dbReference type="PANTHER" id="PTHR11119">
    <property type="entry name" value="XANTHINE-URACIL / VITAMIN C PERMEASE FAMILY MEMBER"/>
    <property type="match status" value="1"/>
</dbReference>
<evidence type="ECO:0000313" key="8">
    <source>
        <dbReference type="EMBL" id="JAP79441.1"/>
    </source>
</evidence>
<dbReference type="AlphaFoldDB" id="A0A131YNH9"/>
<comment type="subcellular location">
    <subcellularLocation>
        <location evidence="1">Membrane</location>
        <topology evidence="1">Multi-pass membrane protein</topology>
    </subcellularLocation>
</comment>
<dbReference type="GO" id="GO:0016020">
    <property type="term" value="C:membrane"/>
    <property type="evidence" value="ECO:0007669"/>
    <property type="project" value="UniProtKB-SubCell"/>
</dbReference>
<feature type="transmembrane region" description="Helical" evidence="7">
    <location>
        <begin position="273"/>
        <end position="291"/>
    </location>
</feature>
<feature type="transmembrane region" description="Helical" evidence="7">
    <location>
        <begin position="159"/>
        <end position="178"/>
    </location>
</feature>
<organism evidence="8">
    <name type="scientific">Rhipicephalus appendiculatus</name>
    <name type="common">Brown ear tick</name>
    <dbReference type="NCBI Taxonomy" id="34631"/>
    <lineage>
        <taxon>Eukaryota</taxon>
        <taxon>Metazoa</taxon>
        <taxon>Ecdysozoa</taxon>
        <taxon>Arthropoda</taxon>
        <taxon>Chelicerata</taxon>
        <taxon>Arachnida</taxon>
        <taxon>Acari</taxon>
        <taxon>Parasitiformes</taxon>
        <taxon>Ixodida</taxon>
        <taxon>Ixodoidea</taxon>
        <taxon>Ixodidae</taxon>
        <taxon>Rhipicephalinae</taxon>
        <taxon>Rhipicephalus</taxon>
        <taxon>Rhipicephalus</taxon>
    </lineage>
</organism>
<dbReference type="InterPro" id="IPR006043">
    <property type="entry name" value="NCS2"/>
</dbReference>
<feature type="region of interest" description="Disordered" evidence="6">
    <location>
        <begin position="1"/>
        <end position="51"/>
    </location>
</feature>
<feature type="transmembrane region" description="Helical" evidence="7">
    <location>
        <begin position="335"/>
        <end position="357"/>
    </location>
</feature>
<dbReference type="EMBL" id="GEDV01009116">
    <property type="protein sequence ID" value="JAP79441.1"/>
    <property type="molecule type" value="Transcribed_RNA"/>
</dbReference>
<feature type="transmembrane region" description="Helical" evidence="7">
    <location>
        <begin position="118"/>
        <end position="138"/>
    </location>
</feature>